<feature type="region of interest" description="Disordered" evidence="1">
    <location>
        <begin position="1"/>
        <end position="38"/>
    </location>
</feature>
<dbReference type="AlphaFoldDB" id="A0AAW0P6K6"/>
<dbReference type="Proteomes" id="UP001460270">
    <property type="component" value="Unassembled WGS sequence"/>
</dbReference>
<accession>A0AAW0P6K6</accession>
<gene>
    <name evidence="2" type="ORF">WMY93_012558</name>
</gene>
<evidence type="ECO:0000313" key="3">
    <source>
        <dbReference type="Proteomes" id="UP001460270"/>
    </source>
</evidence>
<dbReference type="InterPro" id="IPR004244">
    <property type="entry name" value="Transposase_22"/>
</dbReference>
<reference evidence="3" key="1">
    <citation type="submission" date="2024-04" db="EMBL/GenBank/DDBJ databases">
        <title>Salinicola lusitanus LLJ914,a marine bacterium isolated from the Okinawa Trough.</title>
        <authorList>
            <person name="Li J."/>
        </authorList>
    </citation>
    <scope>NUCLEOTIDE SEQUENCE [LARGE SCALE GENOMIC DNA]</scope>
</reference>
<evidence type="ECO:0000313" key="2">
    <source>
        <dbReference type="EMBL" id="KAK7912347.1"/>
    </source>
</evidence>
<organism evidence="2 3">
    <name type="scientific">Mugilogobius chulae</name>
    <name type="common">yellowstripe goby</name>
    <dbReference type="NCBI Taxonomy" id="88201"/>
    <lineage>
        <taxon>Eukaryota</taxon>
        <taxon>Metazoa</taxon>
        <taxon>Chordata</taxon>
        <taxon>Craniata</taxon>
        <taxon>Vertebrata</taxon>
        <taxon>Euteleostomi</taxon>
        <taxon>Actinopterygii</taxon>
        <taxon>Neopterygii</taxon>
        <taxon>Teleostei</taxon>
        <taxon>Neoteleostei</taxon>
        <taxon>Acanthomorphata</taxon>
        <taxon>Gobiaria</taxon>
        <taxon>Gobiiformes</taxon>
        <taxon>Gobioidei</taxon>
        <taxon>Gobiidae</taxon>
        <taxon>Gobionellinae</taxon>
        <taxon>Mugilogobius</taxon>
    </lineage>
</organism>
<dbReference type="Gene3D" id="3.30.70.1820">
    <property type="entry name" value="L1 transposable element, RRM domain"/>
    <property type="match status" value="1"/>
</dbReference>
<keyword evidence="3" id="KW-1185">Reference proteome</keyword>
<sequence>MPKVPKNCSKVKGKQETRTTRATAHLAAQSNQEETMDETSQQTKAMEKDISNKTIFDMLQKMSVDLEDLKTIKEITASVEEKLTSIVTRVTEVEERVSAVEDTLAKQNENPPVTKAEWRQLRDRMAMMEDRTRRNNLRFVGFKEGSEKNDTAGFLIQFLTATLGMSPAASQGFEIERAHRNPSTETRFQREAEDHHCRLSTTSRLLEHSACGQGENNESSGKIIK</sequence>
<name>A0AAW0P6K6_9GOBI</name>
<comment type="caution">
    <text evidence="2">The sequence shown here is derived from an EMBL/GenBank/DDBJ whole genome shotgun (WGS) entry which is preliminary data.</text>
</comment>
<feature type="compositionally biased region" description="Polar residues" evidence="1">
    <location>
        <begin position="29"/>
        <end position="38"/>
    </location>
</feature>
<evidence type="ECO:0000256" key="1">
    <source>
        <dbReference type="SAM" id="MobiDB-lite"/>
    </source>
</evidence>
<dbReference type="EMBL" id="JBBPFD010000009">
    <property type="protein sequence ID" value="KAK7912347.1"/>
    <property type="molecule type" value="Genomic_DNA"/>
</dbReference>
<proteinExistence type="predicted"/>
<dbReference type="PANTHER" id="PTHR11505">
    <property type="entry name" value="L1 TRANSPOSABLE ELEMENT-RELATED"/>
    <property type="match status" value="1"/>
</dbReference>
<protein>
    <submittedName>
        <fullName evidence="2">Uncharacterized protein</fullName>
    </submittedName>
</protein>